<comment type="caution">
    <text evidence="1">The sequence shown here is derived from an EMBL/GenBank/DDBJ whole genome shotgun (WGS) entry which is preliminary data.</text>
</comment>
<accession>A0ACC6KPN5</accession>
<organism evidence="1 2">
    <name type="scientific">Deinococcus soli</name>
    <name type="common">ex Cha et al. 2016</name>
    <dbReference type="NCBI Taxonomy" id="1309411"/>
    <lineage>
        <taxon>Bacteria</taxon>
        <taxon>Thermotogati</taxon>
        <taxon>Deinococcota</taxon>
        <taxon>Deinococci</taxon>
        <taxon>Deinococcales</taxon>
        <taxon>Deinococcaceae</taxon>
        <taxon>Deinococcus</taxon>
    </lineage>
</organism>
<keyword evidence="2" id="KW-1185">Reference proteome</keyword>
<sequence length="261" mass="29390">MTQYLSLYVRENGAHGGLIPELNVTVTGKDREQVRQRLQQGAALALIEYDRNEQPRPEGQYRHVDDLPADIRADLPDAEPELIEPAPLNRWSLEIEQAVQASGLSDSEIARRMETSPAAVGRLQDPFYWGHSLASVRKLYDVLDQELLGERKSALVDELGRLARAVVPAEDRKRAGPLEQWGRTPVQFSAVAHDGRAVHFRNRLYDVTYRDLLSPIVQVTGVDDEGRPASLSGHLDTIQWRATYLGFQPAEPRRPEYVLPV</sequence>
<dbReference type="Proteomes" id="UP001252370">
    <property type="component" value="Unassembled WGS sequence"/>
</dbReference>
<protein>
    <submittedName>
        <fullName evidence="1">Uncharacterized protein</fullName>
    </submittedName>
</protein>
<evidence type="ECO:0000313" key="2">
    <source>
        <dbReference type="Proteomes" id="UP001252370"/>
    </source>
</evidence>
<evidence type="ECO:0000313" key="1">
    <source>
        <dbReference type="EMBL" id="MDR6754375.1"/>
    </source>
</evidence>
<reference evidence="1" key="1">
    <citation type="submission" date="2023-07" db="EMBL/GenBank/DDBJ databases">
        <title>Sorghum-associated microbial communities from plants grown in Nebraska, USA.</title>
        <authorList>
            <person name="Schachtman D."/>
        </authorList>
    </citation>
    <scope>NUCLEOTIDE SEQUENCE</scope>
    <source>
        <strain evidence="1">BE73</strain>
    </source>
</reference>
<dbReference type="EMBL" id="JAVDTP010000028">
    <property type="protein sequence ID" value="MDR6754375.1"/>
    <property type="molecule type" value="Genomic_DNA"/>
</dbReference>
<gene>
    <name evidence="1" type="ORF">J2Y01_004911</name>
</gene>
<proteinExistence type="predicted"/>
<name>A0ACC6KPN5_9DEIO</name>